<dbReference type="RefSeq" id="WP_011587048.1">
    <property type="nucleotide sequence ID" value="NC_008255.1"/>
</dbReference>
<dbReference type="EMBL" id="CP000383">
    <property type="protein sequence ID" value="ABG60943.1"/>
    <property type="molecule type" value="Genomic_DNA"/>
</dbReference>
<evidence type="ECO:0008006" key="3">
    <source>
        <dbReference type="Google" id="ProtNLM"/>
    </source>
</evidence>
<gene>
    <name evidence="1" type="ordered locus">CHU_3710</name>
</gene>
<dbReference type="AlphaFoldDB" id="A0A6N4SWY9"/>
<keyword evidence="2" id="KW-1185">Reference proteome</keyword>
<organism evidence="1 2">
    <name type="scientific">Cytophaga hutchinsonii (strain ATCC 33406 / DSM 1761 / CIP 103989 / NBRC 15051 / NCIMB 9469 / D465)</name>
    <dbReference type="NCBI Taxonomy" id="269798"/>
    <lineage>
        <taxon>Bacteria</taxon>
        <taxon>Pseudomonadati</taxon>
        <taxon>Bacteroidota</taxon>
        <taxon>Cytophagia</taxon>
        <taxon>Cytophagales</taxon>
        <taxon>Cytophagaceae</taxon>
        <taxon>Cytophaga</taxon>
    </lineage>
</organism>
<dbReference type="KEGG" id="chu:CHU_3710"/>
<dbReference type="PROSITE" id="PS51257">
    <property type="entry name" value="PROKAR_LIPOPROTEIN"/>
    <property type="match status" value="1"/>
</dbReference>
<sequence length="196" mass="21570">MKNYTNSIVNICLLIAALSTFVSCKKDDKDVASPVNPNETELVTTVKLIIKPVSNTAAEMYASYRDLDGDGGNAPIIDTIRLDANTEYHVQVLVLDETKNPVDTTSKEIEAEKDEHQFFYSKIGTYELTTNYLDFDDNNVPVGLSMNIQTGSAFVQKTNKLQVVLKHQPGLKPITGNGNASLGETDLEVNFPILVK</sequence>
<proteinExistence type="predicted"/>
<dbReference type="Proteomes" id="UP000001822">
    <property type="component" value="Chromosome"/>
</dbReference>
<reference evidence="1 2" key="1">
    <citation type="journal article" date="2007" name="Appl. Environ. Microbiol.">
        <title>Genome sequence of the cellulolytic gliding bacterium Cytophaga hutchinsonii.</title>
        <authorList>
            <person name="Xie G."/>
            <person name="Bruce D.C."/>
            <person name="Challacombe J.F."/>
            <person name="Chertkov O."/>
            <person name="Detter J.C."/>
            <person name="Gilna P."/>
            <person name="Han C.S."/>
            <person name="Lucas S."/>
            <person name="Misra M."/>
            <person name="Myers G.L."/>
            <person name="Richardson P."/>
            <person name="Tapia R."/>
            <person name="Thayer N."/>
            <person name="Thompson L.S."/>
            <person name="Brettin T.S."/>
            <person name="Henrissat B."/>
            <person name="Wilson D.B."/>
            <person name="McBride M.J."/>
        </authorList>
    </citation>
    <scope>NUCLEOTIDE SEQUENCE [LARGE SCALE GENOMIC DNA]</scope>
    <source>
        <strain evidence="2">ATCC 33406 / DSM 1761 / CIP 103989 / NBRC 15051 / NCIMB 9469 / D465</strain>
    </source>
</reference>
<evidence type="ECO:0000313" key="2">
    <source>
        <dbReference type="Proteomes" id="UP000001822"/>
    </source>
</evidence>
<evidence type="ECO:0000313" key="1">
    <source>
        <dbReference type="EMBL" id="ABG60943.1"/>
    </source>
</evidence>
<dbReference type="OrthoDB" id="713689at2"/>
<name>A0A6N4SWY9_CYTH3</name>
<accession>A0A6N4SWY9</accession>
<protein>
    <recommendedName>
        <fullName evidence="3">Type 1 periplasmic binding fold superfamily protein</fullName>
    </recommendedName>
</protein>